<reference evidence="1 2" key="1">
    <citation type="journal article" date="2022" name="Nat. Ecol. Evol.">
        <title>A masculinizing supergene underlies an exaggerated male reproductive morph in a spider.</title>
        <authorList>
            <person name="Hendrickx F."/>
            <person name="De Corte Z."/>
            <person name="Sonet G."/>
            <person name="Van Belleghem S.M."/>
            <person name="Kostlbacher S."/>
            <person name="Vangestel C."/>
        </authorList>
    </citation>
    <scope>NUCLEOTIDE SEQUENCE [LARGE SCALE GENOMIC DNA]</scope>
    <source>
        <strain evidence="1">W744_W776</strain>
    </source>
</reference>
<dbReference type="AlphaFoldDB" id="A0AAV6VVV4"/>
<dbReference type="Proteomes" id="UP000827092">
    <property type="component" value="Unassembled WGS sequence"/>
</dbReference>
<keyword evidence="2" id="KW-1185">Reference proteome</keyword>
<evidence type="ECO:0000313" key="1">
    <source>
        <dbReference type="EMBL" id="KAG8199862.1"/>
    </source>
</evidence>
<gene>
    <name evidence="1" type="ORF">JTE90_015856</name>
</gene>
<comment type="caution">
    <text evidence="1">The sequence shown here is derived from an EMBL/GenBank/DDBJ whole genome shotgun (WGS) entry which is preliminary data.</text>
</comment>
<proteinExistence type="predicted"/>
<evidence type="ECO:0000313" key="2">
    <source>
        <dbReference type="Proteomes" id="UP000827092"/>
    </source>
</evidence>
<accession>A0AAV6VVV4</accession>
<protein>
    <submittedName>
        <fullName evidence="1">Uncharacterized protein</fullName>
    </submittedName>
</protein>
<sequence>MATCLFNEGNSSVLSILKALDLKFNKTVLQNACFKDKERIGTSEKRAASSTKEARKTKRIKLAAQNEQYILKEGVSYSTGDFA</sequence>
<organism evidence="1 2">
    <name type="scientific">Oedothorax gibbosus</name>
    <dbReference type="NCBI Taxonomy" id="931172"/>
    <lineage>
        <taxon>Eukaryota</taxon>
        <taxon>Metazoa</taxon>
        <taxon>Ecdysozoa</taxon>
        <taxon>Arthropoda</taxon>
        <taxon>Chelicerata</taxon>
        <taxon>Arachnida</taxon>
        <taxon>Araneae</taxon>
        <taxon>Araneomorphae</taxon>
        <taxon>Entelegynae</taxon>
        <taxon>Araneoidea</taxon>
        <taxon>Linyphiidae</taxon>
        <taxon>Erigoninae</taxon>
        <taxon>Oedothorax</taxon>
    </lineage>
</organism>
<name>A0AAV6VVV4_9ARAC</name>
<dbReference type="EMBL" id="JAFNEN010000023">
    <property type="protein sequence ID" value="KAG8199862.1"/>
    <property type="molecule type" value="Genomic_DNA"/>
</dbReference>